<gene>
    <name evidence="5" type="ORF">BST17_14090</name>
</gene>
<dbReference type="OrthoDB" id="286404at2"/>
<feature type="domain" description="Ketoreductase" evidence="4">
    <location>
        <begin position="32"/>
        <end position="215"/>
    </location>
</feature>
<dbReference type="InterPro" id="IPR052178">
    <property type="entry name" value="Sec_Metab_Biosynth_SDR"/>
</dbReference>
<dbReference type="STRING" id="564198.BST17_14090"/>
<accession>A0A1W9YWI9</accession>
<protein>
    <submittedName>
        <fullName evidence="5">3-oxoacyl-ACP reductase</fullName>
    </submittedName>
</protein>
<dbReference type="InterPro" id="IPR036291">
    <property type="entry name" value="NAD(P)-bd_dom_sf"/>
</dbReference>
<comment type="caution">
    <text evidence="5">The sequence shown here is derived from an EMBL/GenBank/DDBJ whole genome shotgun (WGS) entry which is preliminary data.</text>
</comment>
<dbReference type="PRINTS" id="PR00081">
    <property type="entry name" value="GDHRDH"/>
</dbReference>
<dbReference type="Proteomes" id="UP000192366">
    <property type="component" value="Unassembled WGS sequence"/>
</dbReference>
<sequence>MNTLYAYPKRPGARQNVTQSDAVTPLFDVTGKRVVITGGTRGIGRMIAAGYAAAGAKVVISSRNGESAAQAQDELRAVGDITALVGDVSSPANARALSAAATDALGAVDVLVNNAGVTWGAPLEAFPESGWDKVMHTNVEGLFHFTTAALPALRAAVETSGDASIINIGSADGINVPAMESYSYGASKAAVHHLTRHLAKRLAPEGIRVNAIAPGLFESKMTKFVVEDPTAKQAIDSTIPLGRFGQPDEIAGVAILLGSRAGRYLTGAVLPVDGGLVGCGPAAGLAVSDGKLAPARG</sequence>
<dbReference type="RefSeq" id="WP_083059043.1">
    <property type="nucleotide sequence ID" value="NZ_JACKVM010000008.1"/>
</dbReference>
<proteinExistence type="inferred from homology"/>
<dbReference type="InterPro" id="IPR002347">
    <property type="entry name" value="SDR_fam"/>
</dbReference>
<keyword evidence="3" id="KW-0560">Oxidoreductase</keyword>
<keyword evidence="6" id="KW-1185">Reference proteome</keyword>
<dbReference type="FunFam" id="3.40.50.720:FF:000084">
    <property type="entry name" value="Short-chain dehydrogenase reductase"/>
    <property type="match status" value="1"/>
</dbReference>
<dbReference type="PANTHER" id="PTHR43618">
    <property type="entry name" value="7-ALPHA-HYDROXYSTEROID DEHYDROGENASE"/>
    <property type="match status" value="1"/>
</dbReference>
<dbReference type="PROSITE" id="PS00061">
    <property type="entry name" value="ADH_SHORT"/>
    <property type="match status" value="1"/>
</dbReference>
<dbReference type="PANTHER" id="PTHR43618:SF8">
    <property type="entry name" value="7ALPHA-HYDROXYSTEROID DEHYDROGENASE"/>
    <property type="match status" value="1"/>
</dbReference>
<keyword evidence="2" id="KW-0521">NADP</keyword>
<dbReference type="PRINTS" id="PR00080">
    <property type="entry name" value="SDRFAMILY"/>
</dbReference>
<dbReference type="GO" id="GO:0016491">
    <property type="term" value="F:oxidoreductase activity"/>
    <property type="evidence" value="ECO:0007669"/>
    <property type="project" value="UniProtKB-KW"/>
</dbReference>
<dbReference type="Gene3D" id="3.40.50.720">
    <property type="entry name" value="NAD(P)-binding Rossmann-like Domain"/>
    <property type="match status" value="1"/>
</dbReference>
<dbReference type="SUPFAM" id="SSF51735">
    <property type="entry name" value="NAD(P)-binding Rossmann-fold domains"/>
    <property type="match status" value="1"/>
</dbReference>
<reference evidence="5 6" key="1">
    <citation type="submission" date="2017-02" db="EMBL/GenBank/DDBJ databases">
        <title>The new phylogeny of genus Mycobacterium.</title>
        <authorList>
            <person name="Tortoli E."/>
            <person name="Trovato A."/>
            <person name="Cirillo D.M."/>
        </authorList>
    </citation>
    <scope>NUCLEOTIDE SEQUENCE [LARGE SCALE GENOMIC DNA]</scope>
    <source>
        <strain evidence="5 6">DSM 45578</strain>
    </source>
</reference>
<evidence type="ECO:0000256" key="1">
    <source>
        <dbReference type="ARBA" id="ARBA00006484"/>
    </source>
</evidence>
<dbReference type="AlphaFoldDB" id="A0A1W9YWI9"/>
<dbReference type="EMBL" id="MVHJ01000010">
    <property type="protein sequence ID" value="ORA04415.1"/>
    <property type="molecule type" value="Genomic_DNA"/>
</dbReference>
<evidence type="ECO:0000256" key="3">
    <source>
        <dbReference type="ARBA" id="ARBA00023002"/>
    </source>
</evidence>
<evidence type="ECO:0000259" key="4">
    <source>
        <dbReference type="SMART" id="SM00822"/>
    </source>
</evidence>
<dbReference type="Pfam" id="PF13561">
    <property type="entry name" value="adh_short_C2"/>
    <property type="match status" value="1"/>
</dbReference>
<dbReference type="InterPro" id="IPR020904">
    <property type="entry name" value="Sc_DH/Rdtase_CS"/>
</dbReference>
<dbReference type="NCBIfam" id="NF005559">
    <property type="entry name" value="PRK07231.1"/>
    <property type="match status" value="1"/>
</dbReference>
<evidence type="ECO:0000313" key="6">
    <source>
        <dbReference type="Proteomes" id="UP000192366"/>
    </source>
</evidence>
<name>A0A1W9YWI9_MYCBA</name>
<dbReference type="InterPro" id="IPR057326">
    <property type="entry name" value="KR_dom"/>
</dbReference>
<evidence type="ECO:0000256" key="2">
    <source>
        <dbReference type="ARBA" id="ARBA00022857"/>
    </source>
</evidence>
<organism evidence="5 6">
    <name type="scientific">Mycolicibacterium bacteremicum</name>
    <name type="common">Mycobacterium bacteremicum</name>
    <dbReference type="NCBI Taxonomy" id="564198"/>
    <lineage>
        <taxon>Bacteria</taxon>
        <taxon>Bacillati</taxon>
        <taxon>Actinomycetota</taxon>
        <taxon>Actinomycetes</taxon>
        <taxon>Mycobacteriales</taxon>
        <taxon>Mycobacteriaceae</taxon>
        <taxon>Mycolicibacterium</taxon>
    </lineage>
</organism>
<dbReference type="SMART" id="SM00822">
    <property type="entry name" value="PKS_KR"/>
    <property type="match status" value="1"/>
</dbReference>
<evidence type="ECO:0000313" key="5">
    <source>
        <dbReference type="EMBL" id="ORA04415.1"/>
    </source>
</evidence>
<comment type="similarity">
    <text evidence="1">Belongs to the short-chain dehydrogenases/reductases (SDR) family.</text>
</comment>